<evidence type="ECO:0000256" key="6">
    <source>
        <dbReference type="HAMAP-Rule" id="MF_00523"/>
    </source>
</evidence>
<comment type="similarity">
    <text evidence="6">Belongs to the transferase hexapeptide repeat family. LpxD subfamily.</text>
</comment>
<gene>
    <name evidence="6 8" type="primary">lpxD</name>
    <name evidence="8" type="ORF">ENH14_02770</name>
</gene>
<dbReference type="PANTHER" id="PTHR43378">
    <property type="entry name" value="UDP-3-O-ACYLGLUCOSAMINE N-ACYLTRANSFERASE"/>
    <property type="match status" value="1"/>
</dbReference>
<dbReference type="InterPro" id="IPR007691">
    <property type="entry name" value="LpxD"/>
</dbReference>
<dbReference type="Gene3D" id="3.40.1390.10">
    <property type="entry name" value="MurE/MurF, N-terminal domain"/>
    <property type="match status" value="1"/>
</dbReference>
<dbReference type="InterPro" id="IPR001451">
    <property type="entry name" value="Hexapep"/>
</dbReference>
<keyword evidence="3 6" id="KW-0808">Transferase</keyword>
<name>A0A7V0LV44_UNCW3</name>
<protein>
    <recommendedName>
        <fullName evidence="6">UDP-3-O-acylglucosamine N-acyltransferase</fullName>
        <ecNumber evidence="6">2.3.1.191</ecNumber>
    </recommendedName>
</protein>
<dbReference type="PANTHER" id="PTHR43378:SF2">
    <property type="entry name" value="UDP-3-O-ACYLGLUCOSAMINE N-ACYLTRANSFERASE 1, MITOCHONDRIAL-RELATED"/>
    <property type="match status" value="1"/>
</dbReference>
<comment type="catalytic activity">
    <reaction evidence="6">
        <text>a UDP-3-O-[(3R)-3-hydroxyacyl]-alpha-D-glucosamine + a (3R)-hydroxyacyl-[ACP] = a UDP-2-N,3-O-bis[(3R)-3-hydroxyacyl]-alpha-D-glucosamine + holo-[ACP] + H(+)</text>
        <dbReference type="Rhea" id="RHEA:53836"/>
        <dbReference type="Rhea" id="RHEA-COMP:9685"/>
        <dbReference type="Rhea" id="RHEA-COMP:9945"/>
        <dbReference type="ChEBI" id="CHEBI:15378"/>
        <dbReference type="ChEBI" id="CHEBI:64479"/>
        <dbReference type="ChEBI" id="CHEBI:78827"/>
        <dbReference type="ChEBI" id="CHEBI:137740"/>
        <dbReference type="ChEBI" id="CHEBI:137748"/>
        <dbReference type="EC" id="2.3.1.191"/>
    </reaction>
</comment>
<reference evidence="8" key="1">
    <citation type="journal article" date="2020" name="mSystems">
        <title>Genome- and Community-Level Interaction Insights into Carbon Utilization and Element Cycling Functions of Hydrothermarchaeota in Hydrothermal Sediment.</title>
        <authorList>
            <person name="Zhou Z."/>
            <person name="Liu Y."/>
            <person name="Xu W."/>
            <person name="Pan J."/>
            <person name="Luo Z.H."/>
            <person name="Li M."/>
        </authorList>
    </citation>
    <scope>NUCLEOTIDE SEQUENCE [LARGE SCALE GENOMIC DNA]</scope>
    <source>
        <strain evidence="8">HyVt-28</strain>
    </source>
</reference>
<dbReference type="AlphaFoldDB" id="A0A7V0LV44"/>
<dbReference type="InterPro" id="IPR011004">
    <property type="entry name" value="Trimer_LpxA-like_sf"/>
</dbReference>
<dbReference type="GO" id="GO:0016410">
    <property type="term" value="F:N-acyltransferase activity"/>
    <property type="evidence" value="ECO:0007669"/>
    <property type="project" value="InterPro"/>
</dbReference>
<dbReference type="EC" id="2.3.1.191" evidence="6"/>
<dbReference type="GO" id="GO:0103118">
    <property type="term" value="F:UDP-3-O-[(3R)-3-hydroxyacyl]-glucosamine N-acyltransferase activity"/>
    <property type="evidence" value="ECO:0007669"/>
    <property type="project" value="UniProtKB-EC"/>
</dbReference>
<evidence type="ECO:0000256" key="5">
    <source>
        <dbReference type="ARBA" id="ARBA00023315"/>
    </source>
</evidence>
<dbReference type="EMBL" id="DRDR01000118">
    <property type="protein sequence ID" value="HDL60360.1"/>
    <property type="molecule type" value="Genomic_DNA"/>
</dbReference>
<proteinExistence type="inferred from homology"/>
<keyword evidence="7" id="KW-0175">Coiled coil</keyword>
<dbReference type="Gene3D" id="2.160.10.10">
    <property type="entry name" value="Hexapeptide repeat proteins"/>
    <property type="match status" value="1"/>
</dbReference>
<evidence type="ECO:0000256" key="1">
    <source>
        <dbReference type="ARBA" id="ARBA00022516"/>
    </source>
</evidence>
<feature type="active site" description="Proton acceptor" evidence="6">
    <location>
        <position position="236"/>
    </location>
</feature>
<comment type="pathway">
    <text evidence="6">Bacterial outer membrane biogenesis; LPS lipid A biosynthesis.</text>
</comment>
<evidence type="ECO:0000256" key="2">
    <source>
        <dbReference type="ARBA" id="ARBA00022556"/>
    </source>
</evidence>
<dbReference type="HAMAP" id="MF_00523">
    <property type="entry name" value="LpxD"/>
    <property type="match status" value="1"/>
</dbReference>
<evidence type="ECO:0000313" key="8">
    <source>
        <dbReference type="EMBL" id="HDL60360.1"/>
    </source>
</evidence>
<evidence type="ECO:0000256" key="3">
    <source>
        <dbReference type="ARBA" id="ARBA00022679"/>
    </source>
</evidence>
<comment type="caution">
    <text evidence="8">The sequence shown here is derived from an EMBL/GenBank/DDBJ whole genome shotgun (WGS) entry which is preliminary data.</text>
</comment>
<dbReference type="NCBIfam" id="NF002060">
    <property type="entry name" value="PRK00892.1"/>
    <property type="match status" value="1"/>
</dbReference>
<evidence type="ECO:0000256" key="7">
    <source>
        <dbReference type="SAM" id="Coils"/>
    </source>
</evidence>
<keyword evidence="1 6" id="KW-0444">Lipid biosynthesis</keyword>
<feature type="coiled-coil region" evidence="7">
    <location>
        <begin position="312"/>
        <end position="339"/>
    </location>
</feature>
<keyword evidence="2 6" id="KW-0441">Lipid A biosynthesis</keyword>
<organism evidence="8">
    <name type="scientific">candidate division WOR-3 bacterium</name>
    <dbReference type="NCBI Taxonomy" id="2052148"/>
    <lineage>
        <taxon>Bacteria</taxon>
        <taxon>Bacteria division WOR-3</taxon>
    </lineage>
</organism>
<keyword evidence="5 6" id="KW-0012">Acyltransferase</keyword>
<keyword evidence="6" id="KW-0677">Repeat</keyword>
<comment type="function">
    <text evidence="6">Catalyzes the N-acylation of UDP-3-O-acylglucosamine using 3-hydroxyacyl-ACP as the acyl donor. Is involved in the biosynthesis of lipid A, a phosphorylated glycolipid that anchors the lipopolysaccharide to the outer membrane of the cell.</text>
</comment>
<dbReference type="UniPathway" id="UPA00973"/>
<comment type="subunit">
    <text evidence="6">Homotrimer.</text>
</comment>
<evidence type="ECO:0000256" key="4">
    <source>
        <dbReference type="ARBA" id="ARBA00023098"/>
    </source>
</evidence>
<dbReference type="GO" id="GO:0009245">
    <property type="term" value="P:lipid A biosynthetic process"/>
    <property type="evidence" value="ECO:0007669"/>
    <property type="project" value="UniProtKB-UniRule"/>
</dbReference>
<sequence>MIPVKVRELAEILNAEFFGDSEIEIKKPVPPEEAGVEDTTFLFDPKFDKEGETGVVISTFKPQNLRSRALILVKEKDEALVTVLKHFERKREPRKFPGILTYLDTEAQLEEGVLVYPHTYISRGVHIGKGSVIFPFVFIDEDVTIGRNVIIHPFVFVGYDVKIGDNVVIHSGSVIGADGFGFYRTEKGYIKIPQIGNIEIEEDCEIGANCTIDRATIGTTRIRRGVKLDDQVHVAHNVELGEHTVIAAQTGIAGSTKVGKWVMMGGQVGVSDHIEVGDNAIILAKSGVSKSVPPGGIFSGYFARDRRKLLKIMALQDKLPELFKRVKILEEKLGKAENNTKKD</sequence>
<dbReference type="NCBIfam" id="TIGR01853">
    <property type="entry name" value="lipid_A_lpxD"/>
    <property type="match status" value="1"/>
</dbReference>
<dbReference type="Proteomes" id="UP000886381">
    <property type="component" value="Unassembled WGS sequence"/>
</dbReference>
<keyword evidence="4 6" id="KW-0443">Lipid metabolism</keyword>
<accession>A0A7V0LV44</accession>
<dbReference type="SUPFAM" id="SSF51161">
    <property type="entry name" value="Trimeric LpxA-like enzymes"/>
    <property type="match status" value="1"/>
</dbReference>
<dbReference type="GO" id="GO:0016020">
    <property type="term" value="C:membrane"/>
    <property type="evidence" value="ECO:0007669"/>
    <property type="project" value="GOC"/>
</dbReference>
<dbReference type="CDD" id="cd03352">
    <property type="entry name" value="LbH_LpxD"/>
    <property type="match status" value="1"/>
</dbReference>
<dbReference type="Pfam" id="PF00132">
    <property type="entry name" value="Hexapep"/>
    <property type="match status" value="2"/>
</dbReference>